<sequence length="353" mass="37937">MKKTLITVSLLLLAILFIIFRLAGNKKELDSRKAQKDTTAVAIPVKIAAAITDTLTVNIEKTGNISAFKEAKVLAGKSGNITHMYFELGNHIAQGKLLAVTDNSATLIDIEKAAANKTKLAGDVQTYKELLEGKATTAQKVKDLEQQYSDAASQEATYRKQFDDANIKAPIGGIIQTKDVETGAYVNAGAQIATIVNTEKVKVQVNLSEMEVYKVKQGQQVQLTAAVYPQHTFTGIITFISPTADAAHNYLTEITLPNNTGSFALLPGTFVKVVFAGNSSRAALTIPREAITGSFSDASVFLIRNNRVTLRKIQTGEQLDEKIEVTGGLAAGDQVIISGQINLKEGALIRVSQ</sequence>
<organism evidence="6 7">
    <name type="scientific">Filimonas lacunae</name>
    <dbReference type="NCBI Taxonomy" id="477680"/>
    <lineage>
        <taxon>Bacteria</taxon>
        <taxon>Pseudomonadati</taxon>
        <taxon>Bacteroidota</taxon>
        <taxon>Chitinophagia</taxon>
        <taxon>Chitinophagales</taxon>
        <taxon>Chitinophagaceae</taxon>
        <taxon>Filimonas</taxon>
    </lineage>
</organism>
<dbReference type="KEGG" id="fln:FLA_1541"/>
<dbReference type="Proteomes" id="UP000186917">
    <property type="component" value="Unassembled WGS sequence"/>
</dbReference>
<dbReference type="Gene3D" id="2.40.50.100">
    <property type="match status" value="1"/>
</dbReference>
<dbReference type="InterPro" id="IPR058637">
    <property type="entry name" value="YknX-like_C"/>
</dbReference>
<dbReference type="InterPro" id="IPR006143">
    <property type="entry name" value="RND_pump_MFP"/>
</dbReference>
<name>A0A173MD67_9BACT</name>
<dbReference type="PANTHER" id="PTHR30469">
    <property type="entry name" value="MULTIDRUG RESISTANCE PROTEIN MDTA"/>
    <property type="match status" value="1"/>
</dbReference>
<comment type="similarity">
    <text evidence="1">Belongs to the membrane fusion protein (MFP) (TC 8.A.1) family.</text>
</comment>
<feature type="coiled-coil region" evidence="2">
    <location>
        <begin position="127"/>
        <end position="161"/>
    </location>
</feature>
<protein>
    <submittedName>
        <fullName evidence="6">RND family efflux transporter, MFP subunit</fullName>
    </submittedName>
</protein>
<dbReference type="GO" id="GO:0015562">
    <property type="term" value="F:efflux transmembrane transporter activity"/>
    <property type="evidence" value="ECO:0007669"/>
    <property type="project" value="TreeGrafter"/>
</dbReference>
<proteinExistence type="inferred from homology"/>
<feature type="domain" description="YknX-like C-terminal permuted SH3-like" evidence="4">
    <location>
        <begin position="283"/>
        <end position="350"/>
    </location>
</feature>
<evidence type="ECO:0000256" key="2">
    <source>
        <dbReference type="SAM" id="Coils"/>
    </source>
</evidence>
<dbReference type="Gene3D" id="1.10.287.470">
    <property type="entry name" value="Helix hairpin bin"/>
    <property type="match status" value="1"/>
</dbReference>
<dbReference type="RefSeq" id="WP_076379878.1">
    <property type="nucleotide sequence ID" value="NZ_AP017422.1"/>
</dbReference>
<gene>
    <name evidence="6" type="ORF">SAMN05421788_10519</name>
</gene>
<feature type="domain" description="Multidrug resistance protein MdtA-like barrel-sandwich hybrid" evidence="3">
    <location>
        <begin position="71"/>
        <end position="197"/>
    </location>
</feature>
<accession>A0A173MD67</accession>
<dbReference type="InterPro" id="IPR058636">
    <property type="entry name" value="Beta-barrel_YknX"/>
</dbReference>
<dbReference type="AlphaFoldDB" id="A0A173MD67"/>
<keyword evidence="2" id="KW-0175">Coiled coil</keyword>
<dbReference type="GO" id="GO:1990281">
    <property type="term" value="C:efflux pump complex"/>
    <property type="evidence" value="ECO:0007669"/>
    <property type="project" value="TreeGrafter"/>
</dbReference>
<evidence type="ECO:0000259" key="4">
    <source>
        <dbReference type="Pfam" id="PF25989"/>
    </source>
</evidence>
<feature type="domain" description="YknX-like beta-barrel" evidence="5">
    <location>
        <begin position="202"/>
        <end position="246"/>
    </location>
</feature>
<dbReference type="InterPro" id="IPR058625">
    <property type="entry name" value="MdtA-like_BSH"/>
</dbReference>
<evidence type="ECO:0000259" key="3">
    <source>
        <dbReference type="Pfam" id="PF25917"/>
    </source>
</evidence>
<keyword evidence="7" id="KW-1185">Reference proteome</keyword>
<dbReference type="NCBIfam" id="TIGR01730">
    <property type="entry name" value="RND_mfp"/>
    <property type="match status" value="1"/>
</dbReference>
<evidence type="ECO:0000313" key="6">
    <source>
        <dbReference type="EMBL" id="SIT20515.1"/>
    </source>
</evidence>
<dbReference type="Gene3D" id="2.40.420.20">
    <property type="match status" value="1"/>
</dbReference>
<dbReference type="Pfam" id="PF25990">
    <property type="entry name" value="Beta-barrel_YknX"/>
    <property type="match status" value="1"/>
</dbReference>
<dbReference type="SUPFAM" id="SSF111369">
    <property type="entry name" value="HlyD-like secretion proteins"/>
    <property type="match status" value="1"/>
</dbReference>
<evidence type="ECO:0000259" key="5">
    <source>
        <dbReference type="Pfam" id="PF25990"/>
    </source>
</evidence>
<dbReference type="Gene3D" id="2.40.30.170">
    <property type="match status" value="1"/>
</dbReference>
<reference evidence="7" key="1">
    <citation type="submission" date="2017-01" db="EMBL/GenBank/DDBJ databases">
        <authorList>
            <person name="Varghese N."/>
            <person name="Submissions S."/>
        </authorList>
    </citation>
    <scope>NUCLEOTIDE SEQUENCE [LARGE SCALE GENOMIC DNA]</scope>
    <source>
        <strain evidence="7">DSM 21054</strain>
    </source>
</reference>
<evidence type="ECO:0000256" key="1">
    <source>
        <dbReference type="ARBA" id="ARBA00009477"/>
    </source>
</evidence>
<dbReference type="Pfam" id="PF25917">
    <property type="entry name" value="BSH_RND"/>
    <property type="match status" value="1"/>
</dbReference>
<dbReference type="Pfam" id="PF25989">
    <property type="entry name" value="YknX_C"/>
    <property type="match status" value="1"/>
</dbReference>
<dbReference type="EMBL" id="FTOR01000005">
    <property type="protein sequence ID" value="SIT20515.1"/>
    <property type="molecule type" value="Genomic_DNA"/>
</dbReference>
<evidence type="ECO:0000313" key="7">
    <source>
        <dbReference type="Proteomes" id="UP000186917"/>
    </source>
</evidence>
<dbReference type="STRING" id="477680.SAMN05421788_10519"/>
<dbReference type="PANTHER" id="PTHR30469:SF15">
    <property type="entry name" value="HLYD FAMILY OF SECRETION PROTEINS"/>
    <property type="match status" value="1"/>
</dbReference>
<dbReference type="OrthoDB" id="9806939at2"/>